<dbReference type="Proteomes" id="UP001321749">
    <property type="component" value="Unassembled WGS sequence"/>
</dbReference>
<keyword evidence="3" id="KW-1185">Reference proteome</keyword>
<feature type="compositionally biased region" description="Polar residues" evidence="1">
    <location>
        <begin position="361"/>
        <end position="371"/>
    </location>
</feature>
<proteinExistence type="predicted"/>
<accession>A0AAV9HSN8</accession>
<protein>
    <recommendedName>
        <fullName evidence="4">F-box domain-containing protein</fullName>
    </recommendedName>
</protein>
<dbReference type="AlphaFoldDB" id="A0AAV9HSN8"/>
<dbReference type="EMBL" id="MU864969">
    <property type="protein sequence ID" value="KAK4462628.1"/>
    <property type="molecule type" value="Genomic_DNA"/>
</dbReference>
<organism evidence="2 3">
    <name type="scientific">Cladorrhinum samala</name>
    <dbReference type="NCBI Taxonomy" id="585594"/>
    <lineage>
        <taxon>Eukaryota</taxon>
        <taxon>Fungi</taxon>
        <taxon>Dikarya</taxon>
        <taxon>Ascomycota</taxon>
        <taxon>Pezizomycotina</taxon>
        <taxon>Sordariomycetes</taxon>
        <taxon>Sordariomycetidae</taxon>
        <taxon>Sordariales</taxon>
        <taxon>Podosporaceae</taxon>
        <taxon>Cladorrhinum</taxon>
    </lineage>
</organism>
<sequence length="460" mass="51980">MDEATTQTPAMRGSFGTLGATLDSRKIPQEIYGRIARYVDQQSRNELLQVSRKIYRAFAPYHFQEVSFRGCQADLSASLDRFVRAAAPANRLRTLTHIPFVEYIKVAKIELLPPPSRPRGTPDEESPDPHSIPWNLGAPWMRASHWPVPARFHPDRKLPGRILDTISAIPEVQMVDLSLTHINDFQYDEMDRLLSATAAFRRVRHLRISGVVGLGKGQSLDMCRLLVPHIDRLESLDHAWDFDAAVIDEVAEIHPGLERLVARTCFQPAASAFGGFDRVNWIAEAFERLEWLVLIEDPQWFYQDRMLEDLGCLDAIFHLIEELQDMPRLVRLALTLPRHSQLQEDEEMMDFFDVINCTSSARDSSPDTGSGSDAGAESNSDSERDSVTSGPPRSSSYYQLVMSILGLLSDNLPRLERIALLGSWPEYFEYERGHGDKPSTCGVGHCDLRPRGSWPVGLRE</sequence>
<feature type="region of interest" description="Disordered" evidence="1">
    <location>
        <begin position="361"/>
        <end position="394"/>
    </location>
</feature>
<evidence type="ECO:0000313" key="3">
    <source>
        <dbReference type="Proteomes" id="UP001321749"/>
    </source>
</evidence>
<evidence type="ECO:0000313" key="2">
    <source>
        <dbReference type="EMBL" id="KAK4462628.1"/>
    </source>
</evidence>
<evidence type="ECO:0008006" key="4">
    <source>
        <dbReference type="Google" id="ProtNLM"/>
    </source>
</evidence>
<evidence type="ECO:0000256" key="1">
    <source>
        <dbReference type="SAM" id="MobiDB-lite"/>
    </source>
</evidence>
<comment type="caution">
    <text evidence="2">The sequence shown here is derived from an EMBL/GenBank/DDBJ whole genome shotgun (WGS) entry which is preliminary data.</text>
</comment>
<reference evidence="2" key="2">
    <citation type="submission" date="2023-06" db="EMBL/GenBank/DDBJ databases">
        <authorList>
            <consortium name="Lawrence Berkeley National Laboratory"/>
            <person name="Mondo S.J."/>
            <person name="Hensen N."/>
            <person name="Bonometti L."/>
            <person name="Westerberg I."/>
            <person name="Brannstrom I.O."/>
            <person name="Guillou S."/>
            <person name="Cros-Aarteil S."/>
            <person name="Calhoun S."/>
            <person name="Haridas S."/>
            <person name="Kuo A."/>
            <person name="Pangilinan J."/>
            <person name="Riley R."/>
            <person name="Labutti K."/>
            <person name="Andreopoulos B."/>
            <person name="Lipzen A."/>
            <person name="Chen C."/>
            <person name="Yanf M."/>
            <person name="Daum C."/>
            <person name="Ng V."/>
            <person name="Clum A."/>
            <person name="Steindorff A."/>
            <person name="Ohm R."/>
            <person name="Martin F."/>
            <person name="Silar P."/>
            <person name="Natvig D."/>
            <person name="Lalanne C."/>
            <person name="Gautier V."/>
            <person name="Ament-Velasquez S.L."/>
            <person name="Kruys A."/>
            <person name="Hutchinson M.I."/>
            <person name="Powell A.J."/>
            <person name="Barry K."/>
            <person name="Miller A.N."/>
            <person name="Grigoriev I.V."/>
            <person name="Debuchy R."/>
            <person name="Gladieux P."/>
            <person name="Thoren M.H."/>
            <person name="Johannesson H."/>
        </authorList>
    </citation>
    <scope>NUCLEOTIDE SEQUENCE</scope>
    <source>
        <strain evidence="2">PSN324</strain>
    </source>
</reference>
<name>A0AAV9HSN8_9PEZI</name>
<gene>
    <name evidence="2" type="ORF">QBC42DRAFT_296632</name>
</gene>
<reference evidence="2" key="1">
    <citation type="journal article" date="2023" name="Mol. Phylogenet. Evol.">
        <title>Genome-scale phylogeny and comparative genomics of the fungal order Sordariales.</title>
        <authorList>
            <person name="Hensen N."/>
            <person name="Bonometti L."/>
            <person name="Westerberg I."/>
            <person name="Brannstrom I.O."/>
            <person name="Guillou S."/>
            <person name="Cros-Aarteil S."/>
            <person name="Calhoun S."/>
            <person name="Haridas S."/>
            <person name="Kuo A."/>
            <person name="Mondo S."/>
            <person name="Pangilinan J."/>
            <person name="Riley R."/>
            <person name="LaButti K."/>
            <person name="Andreopoulos B."/>
            <person name="Lipzen A."/>
            <person name="Chen C."/>
            <person name="Yan M."/>
            <person name="Daum C."/>
            <person name="Ng V."/>
            <person name="Clum A."/>
            <person name="Steindorff A."/>
            <person name="Ohm R.A."/>
            <person name="Martin F."/>
            <person name="Silar P."/>
            <person name="Natvig D.O."/>
            <person name="Lalanne C."/>
            <person name="Gautier V."/>
            <person name="Ament-Velasquez S.L."/>
            <person name="Kruys A."/>
            <person name="Hutchinson M.I."/>
            <person name="Powell A.J."/>
            <person name="Barry K."/>
            <person name="Miller A.N."/>
            <person name="Grigoriev I.V."/>
            <person name="Debuchy R."/>
            <person name="Gladieux P."/>
            <person name="Hiltunen Thoren M."/>
            <person name="Johannesson H."/>
        </authorList>
    </citation>
    <scope>NUCLEOTIDE SEQUENCE</scope>
    <source>
        <strain evidence="2">PSN324</strain>
    </source>
</reference>